<dbReference type="EMBL" id="JAGGKT010000022">
    <property type="protein sequence ID" value="MBP1934525.1"/>
    <property type="molecule type" value="Genomic_DNA"/>
</dbReference>
<keyword evidence="2" id="KW-1185">Reference proteome</keyword>
<accession>A0ABS4GXD1</accession>
<reference evidence="1 2" key="1">
    <citation type="submission" date="2021-03" db="EMBL/GenBank/DDBJ databases">
        <title>Genomic Encyclopedia of Type Strains, Phase IV (KMG-IV): sequencing the most valuable type-strain genomes for metagenomic binning, comparative biology and taxonomic classification.</title>
        <authorList>
            <person name="Goeker M."/>
        </authorList>
    </citation>
    <scope>NUCLEOTIDE SEQUENCE [LARGE SCALE GENOMIC DNA]</scope>
    <source>
        <strain evidence="1 2">DSM 24738</strain>
    </source>
</reference>
<proteinExistence type="predicted"/>
<evidence type="ECO:0000313" key="2">
    <source>
        <dbReference type="Proteomes" id="UP001519343"/>
    </source>
</evidence>
<gene>
    <name evidence="1" type="ORF">J2Z37_004545</name>
</gene>
<sequence>MESQAIKEKDEHNNSRFNSLLVGRTMQVFL</sequence>
<comment type="caution">
    <text evidence="1">The sequence shown here is derived from an EMBL/GenBank/DDBJ whole genome shotgun (WGS) entry which is preliminary data.</text>
</comment>
<evidence type="ECO:0000313" key="1">
    <source>
        <dbReference type="EMBL" id="MBP1934525.1"/>
    </source>
</evidence>
<name>A0ABS4GXD1_9BACL</name>
<protein>
    <submittedName>
        <fullName evidence="1">Uncharacterized protein</fullName>
    </submittedName>
</protein>
<organism evidence="1 2">
    <name type="scientific">Ammoniphilus resinae</name>
    <dbReference type="NCBI Taxonomy" id="861532"/>
    <lineage>
        <taxon>Bacteria</taxon>
        <taxon>Bacillati</taxon>
        <taxon>Bacillota</taxon>
        <taxon>Bacilli</taxon>
        <taxon>Bacillales</taxon>
        <taxon>Paenibacillaceae</taxon>
        <taxon>Aneurinibacillus group</taxon>
        <taxon>Ammoniphilus</taxon>
    </lineage>
</organism>
<dbReference type="Proteomes" id="UP001519343">
    <property type="component" value="Unassembled WGS sequence"/>
</dbReference>